<dbReference type="EMBL" id="FOBB01000002">
    <property type="protein sequence ID" value="SEL50436.1"/>
    <property type="molecule type" value="Genomic_DNA"/>
</dbReference>
<keyword evidence="5" id="KW-0788">Thiol protease</keyword>
<dbReference type="PANTHER" id="PTHR47360:SF1">
    <property type="entry name" value="ENDOPEPTIDASE NLPC-RELATED"/>
    <property type="match status" value="1"/>
</dbReference>
<evidence type="ECO:0000256" key="5">
    <source>
        <dbReference type="ARBA" id="ARBA00022807"/>
    </source>
</evidence>
<dbReference type="Proteomes" id="UP000198984">
    <property type="component" value="Unassembled WGS sequence"/>
</dbReference>
<dbReference type="Pfam" id="PF00877">
    <property type="entry name" value="NLPC_P60"/>
    <property type="match status" value="1"/>
</dbReference>
<dbReference type="AlphaFoldDB" id="A0A1H7QR28"/>
<accession>A0A1H7QR28</accession>
<evidence type="ECO:0000256" key="4">
    <source>
        <dbReference type="ARBA" id="ARBA00022801"/>
    </source>
</evidence>
<proteinExistence type="inferred from homology"/>
<dbReference type="PANTHER" id="PTHR47360">
    <property type="entry name" value="MUREIN DD-ENDOPEPTIDASE MEPS/MUREIN LD-CARBOXYPEPTIDASE"/>
    <property type="match status" value="1"/>
</dbReference>
<dbReference type="RefSeq" id="WP_089909661.1">
    <property type="nucleotide sequence ID" value="NZ_FOBB01000002.1"/>
</dbReference>
<evidence type="ECO:0000313" key="8">
    <source>
        <dbReference type="Proteomes" id="UP000198984"/>
    </source>
</evidence>
<dbReference type="OrthoDB" id="9807055at2"/>
<feature type="domain" description="NlpC/P60" evidence="6">
    <location>
        <begin position="99"/>
        <end position="223"/>
    </location>
</feature>
<evidence type="ECO:0000256" key="1">
    <source>
        <dbReference type="ARBA" id="ARBA00007074"/>
    </source>
</evidence>
<keyword evidence="3" id="KW-0732">Signal</keyword>
<keyword evidence="7" id="KW-0449">Lipoprotein</keyword>
<evidence type="ECO:0000313" key="7">
    <source>
        <dbReference type="EMBL" id="SEL50436.1"/>
    </source>
</evidence>
<evidence type="ECO:0000259" key="6">
    <source>
        <dbReference type="PROSITE" id="PS51935"/>
    </source>
</evidence>
<dbReference type="SUPFAM" id="SSF54001">
    <property type="entry name" value="Cysteine proteinases"/>
    <property type="match status" value="1"/>
</dbReference>
<sequence length="223" mass="24589">MGFSKGTFWVMLFMGVGVLSSCSSLRKPAGGKSATTANKQNVQFLDGISMNRGGSSTYAKGGGYASLNSSAFTAGSTYIENAQAWQFKYAQLLDVAVETVNNYRLYGFIEDWWGTPYRLGGKDKDGVDCSAFVSTLLSVVFRESFTGTSQQMYEQTKKLRSRSELQEGDLVFFSIGQKKRVSHVGVYLDHDRFVHASTSAGVMISDLNETYWTKYYTGGGRVE</sequence>
<keyword evidence="8" id="KW-1185">Reference proteome</keyword>
<name>A0A1H7QR28_9BACT</name>
<protein>
    <submittedName>
        <fullName evidence="7">Lipoprotein Spr</fullName>
    </submittedName>
</protein>
<dbReference type="PROSITE" id="PS51935">
    <property type="entry name" value="NLPC_P60"/>
    <property type="match status" value="1"/>
</dbReference>
<comment type="similarity">
    <text evidence="1">Belongs to the peptidase C40 family.</text>
</comment>
<dbReference type="GO" id="GO:0006508">
    <property type="term" value="P:proteolysis"/>
    <property type="evidence" value="ECO:0007669"/>
    <property type="project" value="UniProtKB-KW"/>
</dbReference>
<reference evidence="7 8" key="1">
    <citation type="submission" date="2016-10" db="EMBL/GenBank/DDBJ databases">
        <authorList>
            <person name="de Groot N.N."/>
        </authorList>
    </citation>
    <scope>NUCLEOTIDE SEQUENCE [LARGE SCALE GENOMIC DNA]</scope>
    <source>
        <strain evidence="7 8">DSM 21039</strain>
    </source>
</reference>
<dbReference type="STRING" id="573321.SAMN04488505_102422"/>
<gene>
    <name evidence="7" type="ORF">SAMN04488505_102422</name>
</gene>
<organism evidence="7 8">
    <name type="scientific">Chitinophaga rupis</name>
    <dbReference type="NCBI Taxonomy" id="573321"/>
    <lineage>
        <taxon>Bacteria</taxon>
        <taxon>Pseudomonadati</taxon>
        <taxon>Bacteroidota</taxon>
        <taxon>Chitinophagia</taxon>
        <taxon>Chitinophagales</taxon>
        <taxon>Chitinophagaceae</taxon>
        <taxon>Chitinophaga</taxon>
    </lineage>
</organism>
<dbReference type="InterPro" id="IPR038765">
    <property type="entry name" value="Papain-like_cys_pep_sf"/>
</dbReference>
<dbReference type="GO" id="GO:0008234">
    <property type="term" value="F:cysteine-type peptidase activity"/>
    <property type="evidence" value="ECO:0007669"/>
    <property type="project" value="UniProtKB-KW"/>
</dbReference>
<keyword evidence="2" id="KW-0645">Protease</keyword>
<evidence type="ECO:0000256" key="3">
    <source>
        <dbReference type="ARBA" id="ARBA00022729"/>
    </source>
</evidence>
<dbReference type="Gene3D" id="3.90.1720.10">
    <property type="entry name" value="endopeptidase domain like (from Nostoc punctiforme)"/>
    <property type="match status" value="1"/>
</dbReference>
<dbReference type="InterPro" id="IPR052062">
    <property type="entry name" value="Murein_DD/LD_carboxypeptidase"/>
</dbReference>
<evidence type="ECO:0000256" key="2">
    <source>
        <dbReference type="ARBA" id="ARBA00022670"/>
    </source>
</evidence>
<keyword evidence="4" id="KW-0378">Hydrolase</keyword>
<dbReference type="InterPro" id="IPR000064">
    <property type="entry name" value="NLP_P60_dom"/>
</dbReference>
<dbReference type="PROSITE" id="PS51257">
    <property type="entry name" value="PROKAR_LIPOPROTEIN"/>
    <property type="match status" value="1"/>
</dbReference>